<feature type="non-terminal residue" evidence="11">
    <location>
        <position position="1"/>
    </location>
</feature>
<evidence type="ECO:0000256" key="8">
    <source>
        <dbReference type="PROSITE-ProRule" id="PRU00339"/>
    </source>
</evidence>
<dbReference type="AlphaFoldDB" id="A0A8S2CRR5"/>
<gene>
    <name evidence="11" type="ORF">OVA965_LOCUS2001</name>
    <name evidence="12" type="ORF">TMI583_LOCUS2001</name>
</gene>
<dbReference type="PANTHER" id="PTHR45641:SF19">
    <property type="entry name" value="NEPHROCYSTIN-3"/>
    <property type="match status" value="1"/>
</dbReference>
<evidence type="ECO:0000313" key="11">
    <source>
        <dbReference type="EMBL" id="CAF0750843.1"/>
    </source>
</evidence>
<dbReference type="Pfam" id="PF13424">
    <property type="entry name" value="TPR_12"/>
    <property type="match status" value="2"/>
</dbReference>
<keyword evidence="4" id="KW-0548">Nucleotidyltransferase</keyword>
<evidence type="ECO:0000313" key="12">
    <source>
        <dbReference type="EMBL" id="CAF3529525.1"/>
    </source>
</evidence>
<feature type="region of interest" description="Disordered" evidence="10">
    <location>
        <begin position="780"/>
        <end position="825"/>
    </location>
</feature>
<keyword evidence="3 9" id="KW-0808">Transferase</keyword>
<dbReference type="PRINTS" id="PR00381">
    <property type="entry name" value="KINESINLIGHT"/>
</dbReference>
<dbReference type="Gene3D" id="1.25.40.10">
    <property type="entry name" value="Tetratricopeptide repeat domain"/>
    <property type="match status" value="3"/>
</dbReference>
<keyword evidence="2 9" id="KW-0328">Glycosyltransferase</keyword>
<dbReference type="Pfam" id="PF13181">
    <property type="entry name" value="TPR_8"/>
    <property type="match status" value="1"/>
</dbReference>
<feature type="repeat" description="TPR" evidence="8">
    <location>
        <begin position="607"/>
        <end position="640"/>
    </location>
</feature>
<comment type="similarity">
    <text evidence="1 9">Belongs to the Arg-specific ADP-ribosyltransferase family.</text>
</comment>
<proteinExistence type="inferred from homology"/>
<dbReference type="PROSITE" id="PS51996">
    <property type="entry name" value="TR_MART"/>
    <property type="match status" value="1"/>
</dbReference>
<evidence type="ECO:0000256" key="7">
    <source>
        <dbReference type="ARBA" id="ARBA00047597"/>
    </source>
</evidence>
<dbReference type="EMBL" id="CAJNOK010000404">
    <property type="protein sequence ID" value="CAF0750843.1"/>
    <property type="molecule type" value="Genomic_DNA"/>
</dbReference>
<dbReference type="Gene3D" id="3.90.176.10">
    <property type="entry name" value="Toxin ADP-ribosyltransferase, Chain A, domain 1"/>
    <property type="match status" value="1"/>
</dbReference>
<dbReference type="PANTHER" id="PTHR45641">
    <property type="entry name" value="TETRATRICOPEPTIDE REPEAT PROTEIN (AFU_ORTHOLOGUE AFUA_6G03870)"/>
    <property type="match status" value="1"/>
</dbReference>
<dbReference type="SUPFAM" id="SSF56399">
    <property type="entry name" value="ADP-ribosylation"/>
    <property type="match status" value="1"/>
</dbReference>
<evidence type="ECO:0000313" key="13">
    <source>
        <dbReference type="Proteomes" id="UP000677228"/>
    </source>
</evidence>
<accession>A0A8S2CRR5</accession>
<protein>
    <recommendedName>
        <fullName evidence="9">NAD(P)(+)--arginine ADP-ribosyltransferase</fullName>
        <ecNumber evidence="9">2.4.2.31</ecNumber>
    </recommendedName>
    <alternativeName>
        <fullName evidence="9">Mono(ADP-ribosyl)transferase</fullName>
    </alternativeName>
</protein>
<dbReference type="GO" id="GO:0016779">
    <property type="term" value="F:nucleotidyltransferase activity"/>
    <property type="evidence" value="ECO:0007669"/>
    <property type="project" value="UniProtKB-KW"/>
</dbReference>
<keyword evidence="6 8" id="KW-0802">TPR repeat</keyword>
<evidence type="ECO:0000256" key="3">
    <source>
        <dbReference type="ARBA" id="ARBA00022679"/>
    </source>
</evidence>
<dbReference type="PROSITE" id="PS50005">
    <property type="entry name" value="TPR"/>
    <property type="match status" value="3"/>
</dbReference>
<evidence type="ECO:0000256" key="1">
    <source>
        <dbReference type="ARBA" id="ARBA00009558"/>
    </source>
</evidence>
<comment type="caution">
    <text evidence="11">The sequence shown here is derived from an EMBL/GenBank/DDBJ whole genome shotgun (WGS) entry which is preliminary data.</text>
</comment>
<evidence type="ECO:0000256" key="9">
    <source>
        <dbReference type="RuleBase" id="RU361228"/>
    </source>
</evidence>
<reference evidence="11" key="1">
    <citation type="submission" date="2021-02" db="EMBL/GenBank/DDBJ databases">
        <authorList>
            <person name="Nowell W R."/>
        </authorList>
    </citation>
    <scope>NUCLEOTIDE SEQUENCE</scope>
</reference>
<dbReference type="GO" id="GO:0106274">
    <property type="term" value="F:NAD+-protein-arginine ADP-ribosyltransferase activity"/>
    <property type="evidence" value="ECO:0007669"/>
    <property type="project" value="UniProtKB-EC"/>
</dbReference>
<dbReference type="InterPro" id="IPR011990">
    <property type="entry name" value="TPR-like_helical_dom_sf"/>
</dbReference>
<name>A0A8S2CRR5_9BILA</name>
<feature type="repeat" description="TPR" evidence="8">
    <location>
        <begin position="482"/>
        <end position="515"/>
    </location>
</feature>
<keyword evidence="9" id="KW-0520">NAD</keyword>
<organism evidence="11 13">
    <name type="scientific">Didymodactylos carnosus</name>
    <dbReference type="NCBI Taxonomy" id="1234261"/>
    <lineage>
        <taxon>Eukaryota</taxon>
        <taxon>Metazoa</taxon>
        <taxon>Spiralia</taxon>
        <taxon>Gnathifera</taxon>
        <taxon>Rotifera</taxon>
        <taxon>Eurotatoria</taxon>
        <taxon>Bdelloidea</taxon>
        <taxon>Philodinida</taxon>
        <taxon>Philodinidae</taxon>
        <taxon>Didymodactylos</taxon>
    </lineage>
</organism>
<keyword evidence="9" id="KW-0521">NADP</keyword>
<feature type="compositionally biased region" description="Basic residues" evidence="10">
    <location>
        <begin position="790"/>
        <end position="802"/>
    </location>
</feature>
<dbReference type="Proteomes" id="UP000682733">
    <property type="component" value="Unassembled WGS sequence"/>
</dbReference>
<dbReference type="Proteomes" id="UP000677228">
    <property type="component" value="Unassembled WGS sequence"/>
</dbReference>
<dbReference type="EMBL" id="CAJOBA010000404">
    <property type="protein sequence ID" value="CAF3529525.1"/>
    <property type="molecule type" value="Genomic_DNA"/>
</dbReference>
<dbReference type="InterPro" id="IPR000768">
    <property type="entry name" value="ART"/>
</dbReference>
<dbReference type="SUPFAM" id="SSF81901">
    <property type="entry name" value="HCP-like"/>
    <property type="match status" value="1"/>
</dbReference>
<dbReference type="SMART" id="SM00028">
    <property type="entry name" value="TPR"/>
    <property type="match status" value="5"/>
</dbReference>
<feature type="repeat" description="TPR" evidence="8">
    <location>
        <begin position="524"/>
        <end position="557"/>
    </location>
</feature>
<evidence type="ECO:0000256" key="6">
    <source>
        <dbReference type="ARBA" id="ARBA00022803"/>
    </source>
</evidence>
<dbReference type="EC" id="2.4.2.31" evidence="9"/>
<feature type="compositionally biased region" description="Polar residues" evidence="10">
    <location>
        <begin position="803"/>
        <end position="822"/>
    </location>
</feature>
<evidence type="ECO:0000256" key="2">
    <source>
        <dbReference type="ARBA" id="ARBA00022676"/>
    </source>
</evidence>
<comment type="catalytic activity">
    <reaction evidence="7 9">
        <text>L-arginyl-[protein] + NAD(+) = N(omega)-(ADP-D-ribosyl)-L-arginyl-[protein] + nicotinamide + H(+)</text>
        <dbReference type="Rhea" id="RHEA:19149"/>
        <dbReference type="Rhea" id="RHEA-COMP:10532"/>
        <dbReference type="Rhea" id="RHEA-COMP:15087"/>
        <dbReference type="ChEBI" id="CHEBI:15378"/>
        <dbReference type="ChEBI" id="CHEBI:17154"/>
        <dbReference type="ChEBI" id="CHEBI:29965"/>
        <dbReference type="ChEBI" id="CHEBI:57540"/>
        <dbReference type="ChEBI" id="CHEBI:142554"/>
        <dbReference type="EC" id="2.4.2.31"/>
    </reaction>
</comment>
<keyword evidence="5" id="KW-0677">Repeat</keyword>
<dbReference type="InterPro" id="IPR019734">
    <property type="entry name" value="TPR_rpt"/>
</dbReference>
<evidence type="ECO:0000256" key="4">
    <source>
        <dbReference type="ARBA" id="ARBA00022695"/>
    </source>
</evidence>
<sequence>SQFPFIEPQEANFRSNKFTQNKAPPPTRSIQPRQFHNMQSKNKRNLENFVLIWLDSNMIKHKNNSEQQLRSLINYSKFFDKLDDCINYMSNIDNEKIYLIVSRVLSERIISRLHSFPQLESIYILCSNQIKHYQMLWTKQYNKIRGTYTQIQQIYEQLKQDLSHSFHDLISLTTVSSTFDNWINNKNKDKQEISFIYSQILKEIFINCEYNVNVKQDFIEFCRIYYCGNQSELNNIDEFDRNYSSKNVIWWYSRECFLYHILNKALRTQDIPILYKMRFILKDLHQEIQTLHSSTLDNNNDHVITLYRGKGMSDKEFETKIKNNIGGLLLINNFLSASFNKDIATNFAILSKTTVRKQAILFEIKIDCHIKSCPFADISKLSFLPTENKVLFTMCSIFRIESIDQSNTRIWNVKLTLPSTEDEQLKKLTDHIKKKINSKFCLASLGELLWQMGDYTKAEEYYCLLLNDSRFEESIERDTLCSHVYNGLGKISECRMEYEKALEYFKQSIEALESHVSVNDPLITSSLNNIGAIYLRQHKYKQALTNFEKSLEIELNMSPCNLEALATGYNNIGEIYRETKQYVVAFDYYKTALEKIQLLPFTHPVLGKIYNNMALLHEQQGKYEKATIYYENVLEIYRTTLNDDHPDLAVIYKNYAVNQLQQGKPDGFLVYMPKAIELFSKTLESNDSELISLQASNDRGHRTVTNTTFSVNTKHPGKLASFGNDNNGHVPLPAYVQQDPDGCQSGNALHENNIPSVAVENIEMEEITNVYDLSDTGSETDEIFESNSHGSKHSRNSLHGTKHSTLSKQQQDVQEHSTTMSYHQHEYGNFKRGLVESNLVT</sequence>
<dbReference type="Pfam" id="PF01129">
    <property type="entry name" value="ART"/>
    <property type="match status" value="1"/>
</dbReference>
<evidence type="ECO:0000256" key="5">
    <source>
        <dbReference type="ARBA" id="ARBA00022737"/>
    </source>
</evidence>
<evidence type="ECO:0000256" key="10">
    <source>
        <dbReference type="SAM" id="MobiDB-lite"/>
    </source>
</evidence>